<dbReference type="GO" id="GO:0005509">
    <property type="term" value="F:calcium ion binding"/>
    <property type="evidence" value="ECO:0007669"/>
    <property type="project" value="TreeGrafter"/>
</dbReference>
<feature type="non-terminal residue" evidence="6">
    <location>
        <position position="1"/>
    </location>
</feature>
<dbReference type="GO" id="GO:0001708">
    <property type="term" value="P:cell fate specification"/>
    <property type="evidence" value="ECO:0007669"/>
    <property type="project" value="TreeGrafter"/>
</dbReference>
<dbReference type="Gene3D" id="2.170.16.10">
    <property type="entry name" value="Hedgehog/Intein (Hint) domain"/>
    <property type="match status" value="1"/>
</dbReference>
<dbReference type="GO" id="GO:0010468">
    <property type="term" value="P:regulation of gene expression"/>
    <property type="evidence" value="ECO:0007669"/>
    <property type="project" value="TreeGrafter"/>
</dbReference>
<evidence type="ECO:0000256" key="2">
    <source>
        <dbReference type="ARBA" id="ARBA00022729"/>
    </source>
</evidence>
<comment type="caution">
    <text evidence="6">The sequence shown here is derived from an EMBL/GenBank/DDBJ whole genome shotgun (WGS) entry which is preliminary data.</text>
</comment>
<dbReference type="GO" id="GO:0048731">
    <property type="term" value="P:system development"/>
    <property type="evidence" value="ECO:0007669"/>
    <property type="project" value="UniProtKB-ARBA"/>
</dbReference>
<dbReference type="InterPro" id="IPR003587">
    <property type="entry name" value="Hint_dom_N"/>
</dbReference>
<dbReference type="Proteomes" id="UP001159428">
    <property type="component" value="Unassembled WGS sequence"/>
</dbReference>
<dbReference type="GO" id="GO:0007267">
    <property type="term" value="P:cell-cell signaling"/>
    <property type="evidence" value="ECO:0007669"/>
    <property type="project" value="InterPro"/>
</dbReference>
<sequence length="386" mass="42415">PWPVSAAQNISTTRPSTSSLGLVVTPLPWPHGTEDVTTIATVTIGNSTQAQENLTTTTAPSTSNHSSSWTTPPVGCYRDSYVKPRPLPELIANFRGTIDRKDVNKTVMACAEKARERGFKVFGIQYYTECWSGPGGEKTFGRDGSSVDCEDGVGKSGANFVYRFGDYELSSRPIRVQPRRLCFPAISQVTMESGASIPMSHLKVGDKVQTLGTNGESKFSEVITFLHKEIDAEAQFYNLKTKTGNSIKLSAHHLIFRKETNTSFISAVFASEIKMGDLLILNGSGPIFDTVTQITHMTMKGVYAPLTRQGTLFVDGVLVSCYAHWPSHDAAHLVMAPIRTADLLNRAWKKLTSLIVWLPEWPGKDSLKGVHWYPSILMSLTNTLII</sequence>
<organism evidence="6 7">
    <name type="scientific">Pocillopora meandrina</name>
    <dbReference type="NCBI Taxonomy" id="46732"/>
    <lineage>
        <taxon>Eukaryota</taxon>
        <taxon>Metazoa</taxon>
        <taxon>Cnidaria</taxon>
        <taxon>Anthozoa</taxon>
        <taxon>Hexacorallia</taxon>
        <taxon>Scleractinia</taxon>
        <taxon>Astrocoeniina</taxon>
        <taxon>Pocilloporidae</taxon>
        <taxon>Pocillopora</taxon>
    </lineage>
</organism>
<dbReference type="InterPro" id="IPR006141">
    <property type="entry name" value="Intein_N"/>
</dbReference>
<dbReference type="InterPro" id="IPR050387">
    <property type="entry name" value="Hedgehog_Signaling"/>
</dbReference>
<dbReference type="FunFam" id="2.170.16.10:FF:000001">
    <property type="entry name" value="Indian hedgehog"/>
    <property type="match status" value="1"/>
</dbReference>
<evidence type="ECO:0000313" key="7">
    <source>
        <dbReference type="Proteomes" id="UP001159428"/>
    </source>
</evidence>
<dbReference type="InterPro" id="IPR001767">
    <property type="entry name" value="Hedgehog_Hint"/>
</dbReference>
<dbReference type="InterPro" id="IPR036844">
    <property type="entry name" value="Hint_dom_sf"/>
</dbReference>
<dbReference type="GO" id="GO:0007224">
    <property type="term" value="P:smoothened signaling pathway"/>
    <property type="evidence" value="ECO:0007669"/>
    <property type="project" value="TreeGrafter"/>
</dbReference>
<dbReference type="PANTHER" id="PTHR11889:SF31">
    <property type="entry name" value="PROTEIN HEDGEHOG"/>
    <property type="match status" value="1"/>
</dbReference>
<dbReference type="SMART" id="SM00305">
    <property type="entry name" value="HintC"/>
    <property type="match status" value="1"/>
</dbReference>
<dbReference type="PANTHER" id="PTHR11889">
    <property type="entry name" value="HEDGEHOG"/>
    <property type="match status" value="1"/>
</dbReference>
<dbReference type="GO" id="GO:0005113">
    <property type="term" value="F:patched binding"/>
    <property type="evidence" value="ECO:0007669"/>
    <property type="project" value="TreeGrafter"/>
</dbReference>
<keyword evidence="7" id="KW-1185">Reference proteome</keyword>
<dbReference type="SMART" id="SM00306">
    <property type="entry name" value="HintN"/>
    <property type="match status" value="1"/>
</dbReference>
<protein>
    <submittedName>
        <fullName evidence="6">Uncharacterized protein</fullName>
    </submittedName>
</protein>
<evidence type="ECO:0000259" key="5">
    <source>
        <dbReference type="SMART" id="SM00306"/>
    </source>
</evidence>
<evidence type="ECO:0000313" key="6">
    <source>
        <dbReference type="EMBL" id="CAH3165714.1"/>
    </source>
</evidence>
<reference evidence="6 7" key="1">
    <citation type="submission" date="2022-05" db="EMBL/GenBank/DDBJ databases">
        <authorList>
            <consortium name="Genoscope - CEA"/>
            <person name="William W."/>
        </authorList>
    </citation>
    <scope>NUCLEOTIDE SEQUENCE [LARGE SCALE GENOMIC DNA]</scope>
</reference>
<feature type="domain" description="Hint" evidence="5">
    <location>
        <begin position="180"/>
        <end position="283"/>
    </location>
</feature>
<keyword evidence="2" id="KW-0732">Signal</keyword>
<accession>A0AAU9Y2I1</accession>
<dbReference type="InterPro" id="IPR003586">
    <property type="entry name" value="Hint_dom_C"/>
</dbReference>
<feature type="domain" description="Hint" evidence="4">
    <location>
        <begin position="283"/>
        <end position="327"/>
    </location>
</feature>
<dbReference type="PROSITE" id="PS50817">
    <property type="entry name" value="INTEIN_N_TER"/>
    <property type="match status" value="1"/>
</dbReference>
<dbReference type="AlphaFoldDB" id="A0AAU9Y2I1"/>
<proteinExistence type="predicted"/>
<name>A0AAU9Y2I1_9CNID</name>
<dbReference type="PRINTS" id="PR00632">
    <property type="entry name" value="SONICHHOG"/>
</dbReference>
<gene>
    <name evidence="6" type="ORF">PMEA_00004351</name>
</gene>
<dbReference type="GO" id="GO:0016539">
    <property type="term" value="P:intein-mediated protein splicing"/>
    <property type="evidence" value="ECO:0007669"/>
    <property type="project" value="InterPro"/>
</dbReference>
<dbReference type="EMBL" id="CALNXJ010000122">
    <property type="protein sequence ID" value="CAH3165714.1"/>
    <property type="molecule type" value="Genomic_DNA"/>
</dbReference>
<dbReference type="Pfam" id="PF01079">
    <property type="entry name" value="Hint"/>
    <property type="match status" value="1"/>
</dbReference>
<evidence type="ECO:0000256" key="1">
    <source>
        <dbReference type="ARBA" id="ARBA00022473"/>
    </source>
</evidence>
<evidence type="ECO:0000259" key="4">
    <source>
        <dbReference type="SMART" id="SM00305"/>
    </source>
</evidence>
<dbReference type="CDD" id="cd00081">
    <property type="entry name" value="Hint"/>
    <property type="match status" value="1"/>
</dbReference>
<evidence type="ECO:0000256" key="3">
    <source>
        <dbReference type="SAM" id="MobiDB-lite"/>
    </source>
</evidence>
<keyword evidence="1" id="KW-0217">Developmental protein</keyword>
<feature type="region of interest" description="Disordered" evidence="3">
    <location>
        <begin position="50"/>
        <end position="71"/>
    </location>
</feature>
<dbReference type="InterPro" id="IPR001657">
    <property type="entry name" value="Hedgehog"/>
</dbReference>
<dbReference type="SUPFAM" id="SSF51294">
    <property type="entry name" value="Hedgehog/intein (Hint) domain"/>
    <property type="match status" value="1"/>
</dbReference>
<dbReference type="GO" id="GO:0005615">
    <property type="term" value="C:extracellular space"/>
    <property type="evidence" value="ECO:0007669"/>
    <property type="project" value="TreeGrafter"/>
</dbReference>
<dbReference type="GO" id="GO:0016540">
    <property type="term" value="P:protein autoprocessing"/>
    <property type="evidence" value="ECO:0007669"/>
    <property type="project" value="InterPro"/>
</dbReference>